<dbReference type="GO" id="GO:0071897">
    <property type="term" value="P:DNA biosynthetic process"/>
    <property type="evidence" value="ECO:0007669"/>
    <property type="project" value="UniProtKB-ARBA"/>
</dbReference>
<evidence type="ECO:0000256" key="1">
    <source>
        <dbReference type="SAM" id="Phobius"/>
    </source>
</evidence>
<dbReference type="InterPro" id="IPR043128">
    <property type="entry name" value="Rev_trsase/Diguanyl_cyclase"/>
</dbReference>
<proteinExistence type="predicted"/>
<dbReference type="PANTHER" id="PTHR37984:SF5">
    <property type="entry name" value="PROTEIN NYNRIN-LIKE"/>
    <property type="match status" value="1"/>
</dbReference>
<keyword evidence="1" id="KW-0812">Transmembrane</keyword>
<feature type="transmembrane region" description="Helical" evidence="1">
    <location>
        <begin position="20"/>
        <end position="38"/>
    </location>
</feature>
<dbReference type="PANTHER" id="PTHR37984">
    <property type="entry name" value="PROTEIN CBG26694"/>
    <property type="match status" value="1"/>
</dbReference>
<protein>
    <submittedName>
        <fullName evidence="2">Uncharacterized protein</fullName>
    </submittedName>
</protein>
<accession>A0A0K2UFQ9</accession>
<dbReference type="SUPFAM" id="SSF56672">
    <property type="entry name" value="DNA/RNA polymerases"/>
    <property type="match status" value="1"/>
</dbReference>
<dbReference type="AlphaFoldDB" id="A0A0K2UFQ9"/>
<reference evidence="2" key="1">
    <citation type="submission" date="2014-05" db="EMBL/GenBank/DDBJ databases">
        <authorList>
            <person name="Chronopoulou M."/>
        </authorList>
    </citation>
    <scope>NUCLEOTIDE SEQUENCE</scope>
    <source>
        <tissue evidence="2">Whole organism</tissue>
    </source>
</reference>
<dbReference type="Gene3D" id="3.30.70.270">
    <property type="match status" value="1"/>
</dbReference>
<evidence type="ECO:0000313" key="2">
    <source>
        <dbReference type="EMBL" id="CDW36885.1"/>
    </source>
</evidence>
<dbReference type="EMBL" id="HACA01019524">
    <property type="protein sequence ID" value="CDW36885.1"/>
    <property type="molecule type" value="Transcribed_RNA"/>
</dbReference>
<organism evidence="2">
    <name type="scientific">Lepeophtheirus salmonis</name>
    <name type="common">Salmon louse</name>
    <name type="synonym">Caligus salmonis</name>
    <dbReference type="NCBI Taxonomy" id="72036"/>
    <lineage>
        <taxon>Eukaryota</taxon>
        <taxon>Metazoa</taxon>
        <taxon>Ecdysozoa</taxon>
        <taxon>Arthropoda</taxon>
        <taxon>Crustacea</taxon>
        <taxon>Multicrustacea</taxon>
        <taxon>Hexanauplia</taxon>
        <taxon>Copepoda</taxon>
        <taxon>Siphonostomatoida</taxon>
        <taxon>Caligidae</taxon>
        <taxon>Lepeophtheirus</taxon>
    </lineage>
</organism>
<name>A0A0K2UFQ9_LEPSM</name>
<keyword evidence="1" id="KW-1133">Transmembrane helix</keyword>
<dbReference type="InterPro" id="IPR050951">
    <property type="entry name" value="Retrovirus_Pol_polyprotein"/>
</dbReference>
<dbReference type="InterPro" id="IPR043502">
    <property type="entry name" value="DNA/RNA_pol_sf"/>
</dbReference>
<keyword evidence="1" id="KW-0472">Membrane</keyword>
<sequence>MYTNVGATQHWKEFVTLRRFSMMSWWMIIFLRSTWKVLKVFFKMLRVKYFFSKEKFQFLCKDINFVGYKICKDSITSDGKKLKGNHEIPIPTNKTNLRSLIGLANQLPSFSSKFTKVAEPLMYLKKSKNEFV</sequence>